<keyword evidence="2" id="KW-0472">Membrane</keyword>
<feature type="transmembrane region" description="Helical" evidence="2">
    <location>
        <begin position="86"/>
        <end position="111"/>
    </location>
</feature>
<dbReference type="Pfam" id="PF10935">
    <property type="entry name" value="DUF2637"/>
    <property type="match status" value="1"/>
</dbReference>
<feature type="region of interest" description="Disordered" evidence="1">
    <location>
        <begin position="254"/>
        <end position="310"/>
    </location>
</feature>
<keyword evidence="2" id="KW-0812">Transmembrane</keyword>
<evidence type="ECO:0000313" key="3">
    <source>
        <dbReference type="EMBL" id="QHN38218.1"/>
    </source>
</evidence>
<feature type="region of interest" description="Disordered" evidence="1">
    <location>
        <begin position="156"/>
        <end position="223"/>
    </location>
</feature>
<sequence length="380" mass="41299">MRAAKRPAGQPDTYHKGLAWALVLTFTVVSVVLNGLHAVMMQWDGQEGGWFGAVLLAVMAPVSLLLATHLLVGLIQDWTHRRRWLVRLRGVVAGVFAVIGAIAFVMSFAALRDMAERYGMSGGLSWMAPVIIDSVILAGTLAVVIAEAEMRLDREEADAATLSEQRSVDRPVAPYEPVEQRPTAPVEHAVEVVERPDERPDEQVDEQWSTDRATAPYEMDDRSVEQAVEIRSTGPDQAGRVDEHPVDRADEILSDLPVRSDEQMSEQWSTGAVDRPDELDDVVSEQPVDPCDRADERGSTGQDEDSAEAVEWLSEAERVSAATGITAALDDLATVLRMDEAGASRREIAEAVGRPKSTVSGWIAKASSVGADRSALTAVR</sequence>
<gene>
    <name evidence="3" type="ORF">GII30_02605</name>
</gene>
<dbReference type="AlphaFoldDB" id="A0A857KSU7"/>
<dbReference type="InterPro" id="IPR021235">
    <property type="entry name" value="DUF2637"/>
</dbReference>
<feature type="transmembrane region" description="Helical" evidence="2">
    <location>
        <begin position="49"/>
        <end position="74"/>
    </location>
</feature>
<protein>
    <submittedName>
        <fullName evidence="3">DUF2637 domain-containing protein</fullName>
    </submittedName>
</protein>
<dbReference type="EMBL" id="CP045810">
    <property type="protein sequence ID" value="QHN38218.1"/>
    <property type="molecule type" value="Genomic_DNA"/>
</dbReference>
<organism evidence="3">
    <name type="scientific">Gordonia amarae</name>
    <dbReference type="NCBI Taxonomy" id="36821"/>
    <lineage>
        <taxon>Bacteria</taxon>
        <taxon>Bacillati</taxon>
        <taxon>Actinomycetota</taxon>
        <taxon>Actinomycetes</taxon>
        <taxon>Mycobacteriales</taxon>
        <taxon>Gordoniaceae</taxon>
        <taxon>Gordonia</taxon>
    </lineage>
</organism>
<feature type="compositionally biased region" description="Basic and acidic residues" evidence="1">
    <location>
        <begin position="188"/>
        <end position="202"/>
    </location>
</feature>
<name>A0A857KSU7_9ACTN</name>
<keyword evidence="2" id="KW-1133">Transmembrane helix</keyword>
<feature type="transmembrane region" description="Helical" evidence="2">
    <location>
        <begin position="123"/>
        <end position="146"/>
    </location>
</feature>
<proteinExistence type="predicted"/>
<evidence type="ECO:0000256" key="1">
    <source>
        <dbReference type="SAM" id="MobiDB-lite"/>
    </source>
</evidence>
<reference evidence="3" key="1">
    <citation type="journal article" date="2021" name="Nat. Microbiol.">
        <title>Cocultivation of an ultrasmall environmental parasitic bacterium with lytic ability against bacteria associated with wastewater foams.</title>
        <authorList>
            <person name="Batinovic S."/>
            <person name="Rose J.J.A."/>
            <person name="Ratcliffe J."/>
            <person name="Seviour R.J."/>
            <person name="Petrovski S."/>
        </authorList>
    </citation>
    <scope>NUCLEOTIDE SEQUENCE</scope>
    <source>
        <strain evidence="3">CON44</strain>
    </source>
</reference>
<dbReference type="RefSeq" id="WP_005185221.1">
    <property type="nucleotide sequence ID" value="NZ_CP045805.1"/>
</dbReference>
<evidence type="ECO:0000256" key="2">
    <source>
        <dbReference type="SAM" id="Phobius"/>
    </source>
</evidence>
<feature type="transmembrane region" description="Helical" evidence="2">
    <location>
        <begin position="20"/>
        <end position="43"/>
    </location>
</feature>
<accession>A0A857KSU7</accession>